<dbReference type="PANTHER" id="PTHR23501">
    <property type="entry name" value="MAJOR FACILITATOR SUPERFAMILY"/>
    <property type="match status" value="1"/>
</dbReference>
<dbReference type="PRINTS" id="PR01036">
    <property type="entry name" value="TCRTETB"/>
</dbReference>
<feature type="compositionally biased region" description="Basic and acidic residues" evidence="7">
    <location>
        <begin position="546"/>
        <end position="567"/>
    </location>
</feature>
<feature type="transmembrane region" description="Helical" evidence="8">
    <location>
        <begin position="245"/>
        <end position="263"/>
    </location>
</feature>
<dbReference type="AlphaFoldDB" id="A0A3D8RM09"/>
<sequence length="589" mass="63502">MAGNELVRIETNILPTPKLVVVFCGLAFGLLICFIDQNSIGIALPTIGADLNAATTISWAGTSSLIANTVFQVLYGRLSDIVGRKVVFLSAVGLLALGDLLCGFAKTGPQLYAFRGISGVGNGGITALAMMIVSDVVTLENRGKYQGILGACVGLGNTIGPFMAAGFVQHTTWRWLFWCICPLAVLAGAAVAFTLPPSKVHGELRDKIKAIDVWGVIFSSVAILLLLIPISGGGTYFVWSSPMVISMLTLGSISAVAFIIVEWKFAAMPMMPLHLFKNPAICAIILQNFLFGIVYYSHLYYLPIYYQNARQWSPLTSAALTIPFVAGQSFFSICSGQYISRTKRYGEIIWLGYGLWTLGSGLIMLFTRTTPRWQIVIFLIIEGAGVGNVFQPTLIAAQAHTRKQDRAVVISVRNFVRALGGSVGLALSSAVFSNVLSKQLNVLSVPLPSGFKSEILASILRVPDLSSLTATQKTEVLDAYMTASHGVFTVWVPIMGTCLLLCFLIKDNGLKRPEEVEKEKKEAQEMSSSGMTTGGAESDTEMQAQAEEKGADKYVSERQSNDVDEKSSSVVDLEMQGEVPQQQAAKVTS</sequence>
<evidence type="ECO:0000313" key="10">
    <source>
        <dbReference type="EMBL" id="RDW75095.1"/>
    </source>
</evidence>
<dbReference type="EMBL" id="PDLM01000006">
    <property type="protein sequence ID" value="RDW75095.1"/>
    <property type="molecule type" value="Genomic_DNA"/>
</dbReference>
<dbReference type="PANTHER" id="PTHR23501:SF78">
    <property type="entry name" value="MAJOR FACILITATOR SUPERFAMILY (MFS) PROFILE DOMAIN-CONTAINING PROTEIN-RELATED"/>
    <property type="match status" value="1"/>
</dbReference>
<reference evidence="10 11" key="1">
    <citation type="journal article" date="2018" name="IMA Fungus">
        <title>IMA Genome-F 9: Draft genome sequence of Annulohypoxylon stygium, Aspergillus mulundensis, Berkeleyomyces basicola (syn. Thielaviopsis basicola), Ceratocystis smalleyi, two Cercospora beticola strains, Coleophoma cylindrospora, Fusarium fracticaudum, Phialophora cf. hyalina, and Morchella septimelata.</title>
        <authorList>
            <person name="Wingfield B.D."/>
            <person name="Bills G.F."/>
            <person name="Dong Y."/>
            <person name="Huang W."/>
            <person name="Nel W.J."/>
            <person name="Swalarsk-Parry B.S."/>
            <person name="Vaghefi N."/>
            <person name="Wilken P.M."/>
            <person name="An Z."/>
            <person name="de Beer Z.W."/>
            <person name="De Vos L."/>
            <person name="Chen L."/>
            <person name="Duong T.A."/>
            <person name="Gao Y."/>
            <person name="Hammerbacher A."/>
            <person name="Kikkert J.R."/>
            <person name="Li Y."/>
            <person name="Li H."/>
            <person name="Li K."/>
            <person name="Li Q."/>
            <person name="Liu X."/>
            <person name="Ma X."/>
            <person name="Naidoo K."/>
            <person name="Pethybridge S.J."/>
            <person name="Sun J."/>
            <person name="Steenkamp E.T."/>
            <person name="van der Nest M.A."/>
            <person name="van Wyk S."/>
            <person name="Wingfield M.J."/>
            <person name="Xiong C."/>
            <person name="Yue Q."/>
            <person name="Zhang X."/>
        </authorList>
    </citation>
    <scope>NUCLEOTIDE SEQUENCE [LARGE SCALE GENOMIC DNA]</scope>
    <source>
        <strain evidence="10 11">BP6252</strain>
    </source>
</reference>
<proteinExistence type="inferred from homology"/>
<feature type="region of interest" description="Disordered" evidence="7">
    <location>
        <begin position="515"/>
        <end position="589"/>
    </location>
</feature>
<evidence type="ECO:0000313" key="11">
    <source>
        <dbReference type="Proteomes" id="UP000256645"/>
    </source>
</evidence>
<keyword evidence="4 8" id="KW-0812">Transmembrane</keyword>
<feature type="compositionally biased region" description="Polar residues" evidence="7">
    <location>
        <begin position="579"/>
        <end position="589"/>
    </location>
</feature>
<dbReference type="InterPro" id="IPR011701">
    <property type="entry name" value="MFS"/>
</dbReference>
<evidence type="ECO:0000256" key="8">
    <source>
        <dbReference type="SAM" id="Phobius"/>
    </source>
</evidence>
<organism evidence="10 11">
    <name type="scientific">Coleophoma cylindrospora</name>
    <dbReference type="NCBI Taxonomy" id="1849047"/>
    <lineage>
        <taxon>Eukaryota</taxon>
        <taxon>Fungi</taxon>
        <taxon>Dikarya</taxon>
        <taxon>Ascomycota</taxon>
        <taxon>Pezizomycotina</taxon>
        <taxon>Leotiomycetes</taxon>
        <taxon>Helotiales</taxon>
        <taxon>Dermateaceae</taxon>
        <taxon>Coleophoma</taxon>
    </lineage>
</organism>
<feature type="transmembrane region" description="Helical" evidence="8">
    <location>
        <begin position="348"/>
        <end position="367"/>
    </location>
</feature>
<feature type="transmembrane region" description="Helical" evidence="8">
    <location>
        <begin position="175"/>
        <end position="195"/>
    </location>
</feature>
<dbReference type="Proteomes" id="UP000256645">
    <property type="component" value="Unassembled WGS sequence"/>
</dbReference>
<feature type="domain" description="Major facilitator superfamily (MFS) profile" evidence="9">
    <location>
        <begin position="22"/>
        <end position="475"/>
    </location>
</feature>
<evidence type="ECO:0000256" key="5">
    <source>
        <dbReference type="ARBA" id="ARBA00022989"/>
    </source>
</evidence>
<evidence type="ECO:0000256" key="7">
    <source>
        <dbReference type="SAM" id="MobiDB-lite"/>
    </source>
</evidence>
<dbReference type="SUPFAM" id="SSF103473">
    <property type="entry name" value="MFS general substrate transporter"/>
    <property type="match status" value="1"/>
</dbReference>
<feature type="compositionally biased region" description="Basic and acidic residues" evidence="7">
    <location>
        <begin position="515"/>
        <end position="524"/>
    </location>
</feature>
<comment type="subcellular location">
    <subcellularLocation>
        <location evidence="1">Endomembrane system</location>
        <topology evidence="1">Multi-pass membrane protein</topology>
    </subcellularLocation>
</comment>
<evidence type="ECO:0000256" key="1">
    <source>
        <dbReference type="ARBA" id="ARBA00004127"/>
    </source>
</evidence>
<evidence type="ECO:0000256" key="2">
    <source>
        <dbReference type="ARBA" id="ARBA00008335"/>
    </source>
</evidence>
<keyword evidence="11" id="KW-1185">Reference proteome</keyword>
<feature type="transmembrane region" description="Helical" evidence="8">
    <location>
        <begin position="145"/>
        <end position="169"/>
    </location>
</feature>
<dbReference type="FunFam" id="1.20.1250.20:FF:000436">
    <property type="entry name" value="MFS transporter, putative"/>
    <property type="match status" value="1"/>
</dbReference>
<feature type="transmembrane region" description="Helical" evidence="8">
    <location>
        <begin position="20"/>
        <end position="44"/>
    </location>
</feature>
<dbReference type="OrthoDB" id="6770063at2759"/>
<evidence type="ECO:0000256" key="6">
    <source>
        <dbReference type="ARBA" id="ARBA00023136"/>
    </source>
</evidence>
<feature type="transmembrane region" description="Helical" evidence="8">
    <location>
        <begin position="373"/>
        <end position="394"/>
    </location>
</feature>
<evidence type="ECO:0000256" key="3">
    <source>
        <dbReference type="ARBA" id="ARBA00022448"/>
    </source>
</evidence>
<dbReference type="InterPro" id="IPR020846">
    <property type="entry name" value="MFS_dom"/>
</dbReference>
<dbReference type="FunFam" id="1.20.1250.20:FF:000196">
    <property type="entry name" value="MFS toxin efflux pump (AflT)"/>
    <property type="match status" value="1"/>
</dbReference>
<feature type="transmembrane region" description="Helical" evidence="8">
    <location>
        <begin position="486"/>
        <end position="505"/>
    </location>
</feature>
<keyword evidence="6 8" id="KW-0472">Membrane</keyword>
<gene>
    <name evidence="10" type="ORF">BP6252_06237</name>
</gene>
<dbReference type="CDD" id="cd17502">
    <property type="entry name" value="MFS_Azr1_MDR_like"/>
    <property type="match status" value="1"/>
</dbReference>
<dbReference type="Pfam" id="PF07690">
    <property type="entry name" value="MFS_1"/>
    <property type="match status" value="1"/>
</dbReference>
<feature type="transmembrane region" description="Helical" evidence="8">
    <location>
        <begin position="316"/>
        <end position="336"/>
    </location>
</feature>
<dbReference type="PROSITE" id="PS50850">
    <property type="entry name" value="MFS"/>
    <property type="match status" value="1"/>
</dbReference>
<dbReference type="GO" id="GO:0005886">
    <property type="term" value="C:plasma membrane"/>
    <property type="evidence" value="ECO:0007669"/>
    <property type="project" value="TreeGrafter"/>
</dbReference>
<keyword evidence="3" id="KW-0813">Transport</keyword>
<dbReference type="FunFam" id="1.20.1720.10:FF:000013">
    <property type="entry name" value="Related to multidrug resistance proteins"/>
    <property type="match status" value="1"/>
</dbReference>
<feature type="transmembrane region" description="Helical" evidence="8">
    <location>
        <begin position="112"/>
        <end position="133"/>
    </location>
</feature>
<dbReference type="Gene3D" id="1.20.1720.10">
    <property type="entry name" value="Multidrug resistance protein D"/>
    <property type="match status" value="1"/>
</dbReference>
<dbReference type="Gene3D" id="1.20.1250.20">
    <property type="entry name" value="MFS general substrate transporter like domains"/>
    <property type="match status" value="1"/>
</dbReference>
<dbReference type="GO" id="GO:0046943">
    <property type="term" value="F:carboxylic acid transmembrane transporter activity"/>
    <property type="evidence" value="ECO:0007669"/>
    <property type="project" value="UniProtKB-ARBA"/>
</dbReference>
<dbReference type="GO" id="GO:0012505">
    <property type="term" value="C:endomembrane system"/>
    <property type="evidence" value="ECO:0007669"/>
    <property type="project" value="UniProtKB-SubCell"/>
</dbReference>
<feature type="transmembrane region" description="Helical" evidence="8">
    <location>
        <begin position="216"/>
        <end position="239"/>
    </location>
</feature>
<evidence type="ECO:0000256" key="4">
    <source>
        <dbReference type="ARBA" id="ARBA00022692"/>
    </source>
</evidence>
<comment type="caution">
    <text evidence="10">The sequence shown here is derived from an EMBL/GenBank/DDBJ whole genome shotgun (WGS) entry which is preliminary data.</text>
</comment>
<accession>A0A3D8RM09</accession>
<feature type="transmembrane region" description="Helical" evidence="8">
    <location>
        <begin position="415"/>
        <end position="436"/>
    </location>
</feature>
<name>A0A3D8RM09_9HELO</name>
<feature type="transmembrane region" description="Helical" evidence="8">
    <location>
        <begin position="56"/>
        <end position="74"/>
    </location>
</feature>
<evidence type="ECO:0000259" key="9">
    <source>
        <dbReference type="PROSITE" id="PS50850"/>
    </source>
</evidence>
<keyword evidence="5 8" id="KW-1133">Transmembrane helix</keyword>
<feature type="transmembrane region" description="Helical" evidence="8">
    <location>
        <begin position="86"/>
        <end position="106"/>
    </location>
</feature>
<comment type="similarity">
    <text evidence="2">Belongs to the major facilitator superfamily.</text>
</comment>
<feature type="transmembrane region" description="Helical" evidence="8">
    <location>
        <begin position="275"/>
        <end position="296"/>
    </location>
</feature>
<dbReference type="InterPro" id="IPR036259">
    <property type="entry name" value="MFS_trans_sf"/>
</dbReference>
<protein>
    <submittedName>
        <fullName evidence="10">MFS multidrug transporter-like protein</fullName>
    </submittedName>
</protein>